<dbReference type="RefSeq" id="WP_066734632.1">
    <property type="nucleotide sequence ID" value="NZ_JAJCIQ010000007.1"/>
</dbReference>
<reference evidence="1 2" key="1">
    <citation type="submission" date="2021-10" db="EMBL/GenBank/DDBJ databases">
        <title>Collection of gut derived symbiotic bacterial strains cultured from healthy donors.</title>
        <authorList>
            <person name="Lin H."/>
            <person name="Littmann E."/>
            <person name="Kohout C."/>
            <person name="Pamer E.G."/>
        </authorList>
    </citation>
    <scope>NUCLEOTIDE SEQUENCE [LARGE SCALE GENOMIC DNA]</scope>
    <source>
        <strain evidence="1 2">DFI.1.165</strain>
    </source>
</reference>
<gene>
    <name evidence="1" type="ORF">LIZ65_11230</name>
</gene>
<dbReference type="EMBL" id="JAJCIS010000006">
    <property type="protein sequence ID" value="MCB7387862.1"/>
    <property type="molecule type" value="Genomic_DNA"/>
</dbReference>
<dbReference type="Proteomes" id="UP001299546">
    <property type="component" value="Unassembled WGS sequence"/>
</dbReference>
<evidence type="ECO:0000313" key="2">
    <source>
        <dbReference type="Proteomes" id="UP001299546"/>
    </source>
</evidence>
<protein>
    <submittedName>
        <fullName evidence="1">Uncharacterized protein</fullName>
    </submittedName>
</protein>
<name>A0ABS8DHG2_9FIRM</name>
<comment type="caution">
    <text evidence="1">The sequence shown here is derived from an EMBL/GenBank/DDBJ whole genome shotgun (WGS) entry which is preliminary data.</text>
</comment>
<sequence length="75" mass="8828">MSRLNGLRPMSGMQMPDVEKIKCRTCKFAEKEHIGRAWCEKYPQGTYKPYEVCFDNTDCPDYEEGEDLLPYEIEI</sequence>
<proteinExistence type="predicted"/>
<accession>A0ABS8DHG2</accession>
<organism evidence="1 2">
    <name type="scientific">Bariatricus massiliensis</name>
    <dbReference type="NCBI Taxonomy" id="1745713"/>
    <lineage>
        <taxon>Bacteria</taxon>
        <taxon>Bacillati</taxon>
        <taxon>Bacillota</taxon>
        <taxon>Clostridia</taxon>
        <taxon>Lachnospirales</taxon>
        <taxon>Lachnospiraceae</taxon>
        <taxon>Bariatricus</taxon>
    </lineage>
</organism>
<keyword evidence="2" id="KW-1185">Reference proteome</keyword>
<evidence type="ECO:0000313" key="1">
    <source>
        <dbReference type="EMBL" id="MCB7387862.1"/>
    </source>
</evidence>